<dbReference type="Proteomes" id="UP000265703">
    <property type="component" value="Unassembled WGS sequence"/>
</dbReference>
<feature type="region of interest" description="Disordered" evidence="1">
    <location>
        <begin position="43"/>
        <end position="63"/>
    </location>
</feature>
<organism evidence="2 3">
    <name type="scientific">Glomus cerebriforme</name>
    <dbReference type="NCBI Taxonomy" id="658196"/>
    <lineage>
        <taxon>Eukaryota</taxon>
        <taxon>Fungi</taxon>
        <taxon>Fungi incertae sedis</taxon>
        <taxon>Mucoromycota</taxon>
        <taxon>Glomeromycotina</taxon>
        <taxon>Glomeromycetes</taxon>
        <taxon>Glomerales</taxon>
        <taxon>Glomeraceae</taxon>
        <taxon>Glomus</taxon>
    </lineage>
</organism>
<keyword evidence="3" id="KW-1185">Reference proteome</keyword>
<name>A0A397SYT6_9GLOM</name>
<reference evidence="2 3" key="1">
    <citation type="submission" date="2018-06" db="EMBL/GenBank/DDBJ databases">
        <title>Comparative genomics reveals the genomic features of Rhizophagus irregularis, R. cerebriforme, R. diaphanum and Gigaspora rosea, and their symbiotic lifestyle signature.</title>
        <authorList>
            <person name="Morin E."/>
            <person name="San Clemente H."/>
            <person name="Chen E.C.H."/>
            <person name="De La Providencia I."/>
            <person name="Hainaut M."/>
            <person name="Kuo A."/>
            <person name="Kohler A."/>
            <person name="Murat C."/>
            <person name="Tang N."/>
            <person name="Roy S."/>
            <person name="Loubradou J."/>
            <person name="Henrissat B."/>
            <person name="Grigoriev I.V."/>
            <person name="Corradi N."/>
            <person name="Roux C."/>
            <person name="Martin F.M."/>
        </authorList>
    </citation>
    <scope>NUCLEOTIDE SEQUENCE [LARGE SCALE GENOMIC DNA]</scope>
    <source>
        <strain evidence="2 3">DAOM 227022</strain>
    </source>
</reference>
<proteinExistence type="predicted"/>
<evidence type="ECO:0000313" key="3">
    <source>
        <dbReference type="Proteomes" id="UP000265703"/>
    </source>
</evidence>
<comment type="caution">
    <text evidence="2">The sequence shown here is derived from an EMBL/GenBank/DDBJ whole genome shotgun (WGS) entry which is preliminary data.</text>
</comment>
<dbReference type="EMBL" id="QKYT01000280">
    <property type="protein sequence ID" value="RIA88071.1"/>
    <property type="molecule type" value="Genomic_DNA"/>
</dbReference>
<protein>
    <submittedName>
        <fullName evidence="2">Uncharacterized protein</fullName>
    </submittedName>
</protein>
<gene>
    <name evidence="2" type="ORF">C1645_826904</name>
</gene>
<accession>A0A397SYT6</accession>
<evidence type="ECO:0000313" key="2">
    <source>
        <dbReference type="EMBL" id="RIA88071.1"/>
    </source>
</evidence>
<dbReference type="AlphaFoldDB" id="A0A397SYT6"/>
<sequence>MIEPFNRVVFEEFVVLNTLTEFYQILENILPLLMDATSSNASLNNRSNHQDATSSNASLNNRSNHQDAIPLNIIEDNCLPESDWKLLLKDKCGRCYTEKKEVKKFLARNNMDFGEDTNGEIDGEIGGEIGGEIDDDDILYDFVLNNFVPMPISVPNKERAIADVLD</sequence>
<evidence type="ECO:0000256" key="1">
    <source>
        <dbReference type="SAM" id="MobiDB-lite"/>
    </source>
</evidence>